<dbReference type="AlphaFoldDB" id="A0A449B328"/>
<evidence type="ECO:0000313" key="7">
    <source>
        <dbReference type="EMBL" id="VEU74971.1"/>
    </source>
</evidence>
<dbReference type="PROSITE" id="PS00092">
    <property type="entry name" value="N6_MTASE"/>
    <property type="match status" value="1"/>
</dbReference>
<evidence type="ECO:0000256" key="1">
    <source>
        <dbReference type="ARBA" id="ARBA00012771"/>
    </source>
</evidence>
<keyword evidence="3 7" id="KW-0808">Transferase</keyword>
<evidence type="ECO:0000313" key="8">
    <source>
        <dbReference type="Proteomes" id="UP000290985"/>
    </source>
</evidence>
<dbReference type="EMBL" id="LR215036">
    <property type="protein sequence ID" value="VEU74971.1"/>
    <property type="molecule type" value="Genomic_DNA"/>
</dbReference>
<dbReference type="GO" id="GO:0016491">
    <property type="term" value="F:oxidoreductase activity"/>
    <property type="evidence" value="ECO:0007669"/>
    <property type="project" value="UniProtKB-KW"/>
</dbReference>
<keyword evidence="4" id="KW-0949">S-adenosyl-L-methionine</keyword>
<dbReference type="GO" id="GO:0102559">
    <property type="term" value="F:peptide chain release factor N(5)-glutamine methyltransferase activity"/>
    <property type="evidence" value="ECO:0007669"/>
    <property type="project" value="UniProtKB-EC"/>
</dbReference>
<dbReference type="NCBIfam" id="TIGR00536">
    <property type="entry name" value="hemK_fam"/>
    <property type="match status" value="1"/>
</dbReference>
<evidence type="ECO:0000256" key="3">
    <source>
        <dbReference type="ARBA" id="ARBA00022679"/>
    </source>
</evidence>
<evidence type="ECO:0000256" key="4">
    <source>
        <dbReference type="ARBA" id="ARBA00022691"/>
    </source>
</evidence>
<evidence type="ECO:0000259" key="6">
    <source>
        <dbReference type="Pfam" id="PF05175"/>
    </source>
</evidence>
<proteinExistence type="predicted"/>
<feature type="domain" description="Methyltransferase small" evidence="6">
    <location>
        <begin position="71"/>
        <end position="156"/>
    </location>
</feature>
<dbReference type="GO" id="GO:0032259">
    <property type="term" value="P:methylation"/>
    <property type="evidence" value="ECO:0007669"/>
    <property type="project" value="UniProtKB-KW"/>
</dbReference>
<dbReference type="Pfam" id="PF05175">
    <property type="entry name" value="MTS"/>
    <property type="match status" value="1"/>
</dbReference>
<dbReference type="CDD" id="cd02440">
    <property type="entry name" value="AdoMet_MTases"/>
    <property type="match status" value="1"/>
</dbReference>
<dbReference type="PANTHER" id="PTHR18895">
    <property type="entry name" value="HEMK METHYLTRANSFERASE"/>
    <property type="match status" value="1"/>
</dbReference>
<dbReference type="Gene3D" id="3.40.50.150">
    <property type="entry name" value="Vaccinia Virus protein VP39"/>
    <property type="match status" value="1"/>
</dbReference>
<dbReference type="InterPro" id="IPR029063">
    <property type="entry name" value="SAM-dependent_MTases_sf"/>
</dbReference>
<dbReference type="GO" id="GO:0003676">
    <property type="term" value="F:nucleic acid binding"/>
    <property type="evidence" value="ECO:0007669"/>
    <property type="project" value="InterPro"/>
</dbReference>
<dbReference type="SUPFAM" id="SSF53335">
    <property type="entry name" value="S-adenosyl-L-methionine-dependent methyltransferases"/>
    <property type="match status" value="1"/>
</dbReference>
<accession>A0A449B328</accession>
<dbReference type="InterPro" id="IPR004556">
    <property type="entry name" value="HemK-like"/>
</dbReference>
<dbReference type="NCBIfam" id="TIGR03534">
    <property type="entry name" value="RF_mod_PrmC"/>
    <property type="match status" value="1"/>
</dbReference>
<dbReference type="InterPro" id="IPR007848">
    <property type="entry name" value="Small_mtfrase_dom"/>
</dbReference>
<dbReference type="InterPro" id="IPR050320">
    <property type="entry name" value="N5-glutamine_MTase"/>
</dbReference>
<protein>
    <recommendedName>
        <fullName evidence="1">peptide chain release factor N(5)-glutamine methyltransferase</fullName>
        <ecNumber evidence="1">2.1.1.297</ecNumber>
    </recommendedName>
</protein>
<sequence>MPTKEDLLLEKRRYNLPLEISKNEEKMLKLGYPVQKIIGYVDLANVRIDVSQKVLIPRYETEELIFYALQWIKKYKFVKILDLCSGSGFIGISLKKNNPSLTVTCVDIDNEAIASSQQNAKLNSVNIEIIQSNLFENVNDKYDLIISNPPYLSNEEILNQSVLDFEPHLALFAQDNGLFFYKQILKDGWKYLNQNGMIIFEINPFHSKFWVNMKKVFNIKIIKDISGKERFVIVWQKNSIS</sequence>
<comment type="catalytic activity">
    <reaction evidence="5">
        <text>L-glutaminyl-[peptide chain release factor] + S-adenosyl-L-methionine = N(5)-methyl-L-glutaminyl-[peptide chain release factor] + S-adenosyl-L-homocysteine + H(+)</text>
        <dbReference type="Rhea" id="RHEA:42896"/>
        <dbReference type="Rhea" id="RHEA-COMP:10271"/>
        <dbReference type="Rhea" id="RHEA-COMP:10272"/>
        <dbReference type="ChEBI" id="CHEBI:15378"/>
        <dbReference type="ChEBI" id="CHEBI:30011"/>
        <dbReference type="ChEBI" id="CHEBI:57856"/>
        <dbReference type="ChEBI" id="CHEBI:59789"/>
        <dbReference type="ChEBI" id="CHEBI:61891"/>
        <dbReference type="EC" id="2.1.1.297"/>
    </reaction>
</comment>
<keyword evidence="7" id="KW-0560">Oxidoreductase</keyword>
<gene>
    <name evidence="7" type="primary">hemK</name>
    <name evidence="7" type="ORF">NCTC10181_00845</name>
</gene>
<dbReference type="PANTHER" id="PTHR18895:SF74">
    <property type="entry name" value="MTRF1L RELEASE FACTOR GLUTAMINE METHYLTRANSFERASE"/>
    <property type="match status" value="1"/>
</dbReference>
<dbReference type="RefSeq" id="WP_129725747.1">
    <property type="nucleotide sequence ID" value="NZ_LR215036.1"/>
</dbReference>
<dbReference type="Proteomes" id="UP000290985">
    <property type="component" value="Chromosome"/>
</dbReference>
<dbReference type="KEGG" id="mcit:NCTC10181_00845"/>
<evidence type="ECO:0000256" key="5">
    <source>
        <dbReference type="ARBA" id="ARBA00048391"/>
    </source>
</evidence>
<keyword evidence="8" id="KW-1185">Reference proteome</keyword>
<dbReference type="OrthoDB" id="9800643at2"/>
<organism evidence="7 8">
    <name type="scientific">Mycoplasmopsis citelli</name>
    <dbReference type="NCBI Taxonomy" id="171281"/>
    <lineage>
        <taxon>Bacteria</taxon>
        <taxon>Bacillati</taxon>
        <taxon>Mycoplasmatota</taxon>
        <taxon>Mycoplasmoidales</taxon>
        <taxon>Metamycoplasmataceae</taxon>
        <taxon>Mycoplasmopsis</taxon>
    </lineage>
</organism>
<dbReference type="EC" id="2.1.1.297" evidence="1"/>
<dbReference type="InterPro" id="IPR019874">
    <property type="entry name" value="RF_methyltr_PrmC"/>
</dbReference>
<evidence type="ECO:0000256" key="2">
    <source>
        <dbReference type="ARBA" id="ARBA00022603"/>
    </source>
</evidence>
<reference evidence="7 8" key="1">
    <citation type="submission" date="2019-01" db="EMBL/GenBank/DDBJ databases">
        <authorList>
            <consortium name="Pathogen Informatics"/>
        </authorList>
    </citation>
    <scope>NUCLEOTIDE SEQUENCE [LARGE SCALE GENOMIC DNA]</scope>
    <source>
        <strain evidence="7 8">NCTC10181</strain>
    </source>
</reference>
<name>A0A449B328_9BACT</name>
<keyword evidence="2 7" id="KW-0489">Methyltransferase</keyword>
<dbReference type="InterPro" id="IPR002052">
    <property type="entry name" value="DNA_methylase_N6_adenine_CS"/>
</dbReference>